<proteinExistence type="predicted"/>
<dbReference type="AlphaFoldDB" id="A0A6C0JVA3"/>
<dbReference type="EMBL" id="MN740707">
    <property type="protein sequence ID" value="QHU09303.1"/>
    <property type="molecule type" value="Genomic_DNA"/>
</dbReference>
<protein>
    <submittedName>
        <fullName evidence="1">Uncharacterized protein</fullName>
    </submittedName>
</protein>
<name>A0A6C0JVA3_9ZZZZ</name>
<dbReference type="InterPro" id="IPR012295">
    <property type="entry name" value="TBP_dom_sf"/>
</dbReference>
<dbReference type="Gene3D" id="3.30.310.10">
    <property type="entry name" value="TATA-Binding Protein"/>
    <property type="match status" value="1"/>
</dbReference>
<reference evidence="1" key="1">
    <citation type="journal article" date="2020" name="Nature">
        <title>Giant virus diversity and host interactions through global metagenomics.</title>
        <authorList>
            <person name="Schulz F."/>
            <person name="Roux S."/>
            <person name="Paez-Espino D."/>
            <person name="Jungbluth S."/>
            <person name="Walsh D.A."/>
            <person name="Denef V.J."/>
            <person name="McMahon K.D."/>
            <person name="Konstantinidis K.T."/>
            <person name="Eloe-Fadrosh E.A."/>
            <person name="Kyrpides N.C."/>
            <person name="Woyke T."/>
        </authorList>
    </citation>
    <scope>NUCLEOTIDE SEQUENCE</scope>
    <source>
        <strain evidence="1">GVMAG-S-1074260-58</strain>
    </source>
</reference>
<organism evidence="1">
    <name type="scientific">viral metagenome</name>
    <dbReference type="NCBI Taxonomy" id="1070528"/>
    <lineage>
        <taxon>unclassified sequences</taxon>
        <taxon>metagenomes</taxon>
        <taxon>organismal metagenomes</taxon>
    </lineage>
</organism>
<accession>A0A6C0JVA3</accession>
<evidence type="ECO:0000313" key="1">
    <source>
        <dbReference type="EMBL" id="QHU09303.1"/>
    </source>
</evidence>
<sequence>MTVSDDWDRYCNGDYTMTSLPEKVLDADTPLSTDISVSTKTMISFLNQTICLQDMFWKIPIIPYHIQGEGVIKKQIKLTSVSQDEVNEIANKTNITDYVDNQLISRVIDTDSNTYKDVRKISIGISKRDITSYRCKKKGAFYNCFVLILRIIHDELFKEIHVKVFNTGKLEIPGIKTDGILEKTILLLCRVLQPLSSTPLSCDRSKHETVLINSNFRCGYFIEREKLYQRLKNHYRINCMYDPCSYPGIQGEIYLNNITNREEIDSIQYPKHEKMSFMIFRTGSVLIVGKGNTYMLNEIYTFLKQILINEYTNVGIQLNDSLGCDKAIKKTRKKIILIEP</sequence>